<keyword evidence="5 18" id="KW-0808">Transferase</keyword>
<feature type="binding site" evidence="18">
    <location>
        <begin position="396"/>
        <end position="397"/>
    </location>
    <ligand>
        <name>acetyl-CoA</name>
        <dbReference type="ChEBI" id="CHEBI:57288"/>
    </ligand>
</feature>
<comment type="subunit">
    <text evidence="18">Homotrimer.</text>
</comment>
<dbReference type="GO" id="GO:0000287">
    <property type="term" value="F:magnesium ion binding"/>
    <property type="evidence" value="ECO:0007669"/>
    <property type="project" value="UniProtKB-UniRule"/>
</dbReference>
<dbReference type="Pfam" id="PF00132">
    <property type="entry name" value="Hexapep"/>
    <property type="match status" value="1"/>
</dbReference>
<evidence type="ECO:0000256" key="18">
    <source>
        <dbReference type="HAMAP-Rule" id="MF_01631"/>
    </source>
</evidence>
<dbReference type="SUPFAM" id="SSF51161">
    <property type="entry name" value="Trimeric LpxA-like enzymes"/>
    <property type="match status" value="1"/>
</dbReference>
<comment type="similarity">
    <text evidence="2 18">In the C-terminal section; belongs to the transferase hexapeptide repeat family.</text>
</comment>
<evidence type="ECO:0000256" key="2">
    <source>
        <dbReference type="ARBA" id="ARBA00007707"/>
    </source>
</evidence>
<feature type="binding site" evidence="18">
    <location>
        <position position="237"/>
    </location>
    <ligand>
        <name>UDP-N-acetyl-alpha-D-glucosamine</name>
        <dbReference type="ChEBI" id="CHEBI:57705"/>
    </ligand>
</feature>
<dbReference type="EMBL" id="JAATJA010000002">
    <property type="protein sequence ID" value="NJB68175.1"/>
    <property type="molecule type" value="Genomic_DNA"/>
</dbReference>
<comment type="catalytic activity">
    <reaction evidence="15 18">
        <text>alpha-D-glucosamine 1-phosphate + acetyl-CoA = N-acetyl-alpha-D-glucosamine 1-phosphate + CoA + H(+)</text>
        <dbReference type="Rhea" id="RHEA:13725"/>
        <dbReference type="ChEBI" id="CHEBI:15378"/>
        <dbReference type="ChEBI" id="CHEBI:57287"/>
        <dbReference type="ChEBI" id="CHEBI:57288"/>
        <dbReference type="ChEBI" id="CHEBI:57776"/>
        <dbReference type="ChEBI" id="CHEBI:58516"/>
        <dbReference type="EC" id="2.3.1.157"/>
    </reaction>
</comment>
<dbReference type="NCBIfam" id="NF010936">
    <property type="entry name" value="PRK14356.1"/>
    <property type="match status" value="1"/>
</dbReference>
<evidence type="ECO:0000256" key="9">
    <source>
        <dbReference type="ARBA" id="ARBA00022842"/>
    </source>
</evidence>
<evidence type="ECO:0000256" key="3">
    <source>
        <dbReference type="ARBA" id="ARBA00007947"/>
    </source>
</evidence>
<comment type="caution">
    <text evidence="18">Lacks conserved residue(s) required for the propagation of feature annotation.</text>
</comment>
<dbReference type="GO" id="GO:0009252">
    <property type="term" value="P:peptidoglycan biosynthetic process"/>
    <property type="evidence" value="ECO:0007669"/>
    <property type="project" value="UniProtKB-UniRule"/>
</dbReference>
<dbReference type="PANTHER" id="PTHR43584">
    <property type="entry name" value="NUCLEOTIDYL TRANSFERASE"/>
    <property type="match status" value="1"/>
</dbReference>
<comment type="cofactor">
    <cofactor evidence="18">
        <name>Mg(2+)</name>
        <dbReference type="ChEBI" id="CHEBI:18420"/>
    </cofactor>
    <text evidence="18">Binds 1 Mg(2+) ion per subunit.</text>
</comment>
<evidence type="ECO:0000256" key="17">
    <source>
        <dbReference type="ARBA" id="ARBA00049628"/>
    </source>
</evidence>
<comment type="function">
    <text evidence="17 18">Catalyzes the last two sequential reactions in the de novo biosynthetic pathway for UDP-N-acetylglucosamine (UDP-GlcNAc). The C-terminal domain catalyzes the transfer of acetyl group from acetyl coenzyme A to glucosamine-1-phosphate (GlcN-1-P) to produce N-acetylglucosamine-1-phosphate (GlcNAc-1-P), which is converted into UDP-GlcNAc by the transfer of uridine 5-monophosphate (from uridine 5-triphosphate), a reaction catalyzed by the N-terminal domain.</text>
</comment>
<dbReference type="GO" id="GO:0009245">
    <property type="term" value="P:lipid A biosynthetic process"/>
    <property type="evidence" value="ECO:0007669"/>
    <property type="project" value="UniProtKB-UniRule"/>
</dbReference>
<dbReference type="InterPro" id="IPR001451">
    <property type="entry name" value="Hexapep"/>
</dbReference>
<gene>
    <name evidence="18" type="primary">glmU</name>
    <name evidence="20" type="ORF">GGQ74_001848</name>
</gene>
<keyword evidence="7 18" id="KW-0479">Metal-binding</keyword>
<dbReference type="EC" id="2.7.7.23" evidence="18"/>
<dbReference type="InterPro" id="IPR018357">
    <property type="entry name" value="Hexapep_transf_CS"/>
</dbReference>
<feature type="binding site" evidence="18">
    <location>
        <position position="179"/>
    </location>
    <ligand>
        <name>UDP-N-acetyl-alpha-D-glucosamine</name>
        <dbReference type="ChEBI" id="CHEBI:57705"/>
    </ligand>
</feature>
<evidence type="ECO:0000256" key="14">
    <source>
        <dbReference type="ARBA" id="ARBA00023316"/>
    </source>
</evidence>
<keyword evidence="9 18" id="KW-0460">Magnesium</keyword>
<feature type="binding site" evidence="18">
    <location>
        <position position="361"/>
    </location>
    <ligand>
        <name>UDP-N-acetyl-alpha-D-glucosamine</name>
        <dbReference type="ChEBI" id="CHEBI:57705"/>
    </ligand>
</feature>
<accession>A0A846QRX7</accession>
<evidence type="ECO:0000256" key="13">
    <source>
        <dbReference type="ARBA" id="ARBA00023315"/>
    </source>
</evidence>
<reference evidence="20 21" key="1">
    <citation type="submission" date="2020-03" db="EMBL/GenBank/DDBJ databases">
        <title>Genomic Encyclopedia of Type Strains, Phase IV (KMG-IV): sequencing the most valuable type-strain genomes for metagenomic binning, comparative biology and taxonomic classification.</title>
        <authorList>
            <person name="Goeker M."/>
        </authorList>
    </citation>
    <scope>NUCLEOTIDE SEQUENCE [LARGE SCALE GENOMIC DNA]</scope>
    <source>
        <strain evidence="20 21">DSM 24233</strain>
    </source>
</reference>
<keyword evidence="6 18" id="KW-0548">Nucleotidyltransferase</keyword>
<evidence type="ECO:0000313" key="21">
    <source>
        <dbReference type="Proteomes" id="UP000580856"/>
    </source>
</evidence>
<keyword evidence="8 18" id="KW-0677">Repeat</keyword>
<proteinExistence type="inferred from homology"/>
<feature type="binding site" evidence="18">
    <location>
        <begin position="13"/>
        <end position="16"/>
    </location>
    <ligand>
        <name>UDP-N-acetyl-alpha-D-glucosamine</name>
        <dbReference type="ChEBI" id="CHEBI:57705"/>
    </ligand>
</feature>
<feature type="active site" description="Proton acceptor" evidence="18">
    <location>
        <position position="373"/>
    </location>
</feature>
<keyword evidence="14 18" id="KW-0961">Cell wall biogenesis/degradation</keyword>
<dbReference type="InterPro" id="IPR050065">
    <property type="entry name" value="GlmU-like"/>
</dbReference>
<keyword evidence="10 18" id="KW-0133">Cell shape</keyword>
<comment type="similarity">
    <text evidence="3 18">In the N-terminal section; belongs to the N-acetylglucosamine-1-phosphate uridyltransferase family.</text>
</comment>
<sequence>MIDATLNAGALVLAAGKGTRMRSDKPKVLHAILGEPMLWYIHRALDGLGLRGVWTVIGHGADMVRAAFPDVPAEHFVMQTAQLGTGHALSEAWPALEAAGLDYVLVANGDTPLVPSESLERLVRESVDAGADVAFMSLTLDDPGAYGRVVRDAEGRVRAIVEAKDFDPAVHGGEVREINAGIYWLRMSAVADLLPRLSNTNASGEFYITDLVSLAVADGLVVTATSGGRDPQLLGVNSPAELVRSEELIRSRIVDALLNSGVCIHSPSSAVIGPRAQIAPGCELHGPCEIYGATRVASGTSIASHCWITDCVIGEGTQVKPFSHLERSTVGNGCQVGPYARLRPQAVMCDESKVGNFVEMKKAVLGHGSKASHLTYLGDTEVGTDVNIGAGTITCNYDGVNKHKTTICDRAFIGSNTALVAPVTVGEGALVGAGSVITRDVSPKHLAVTRAKQVELPRRK</sequence>
<keyword evidence="13 18" id="KW-0012">Acyltransferase</keyword>
<evidence type="ECO:0000256" key="16">
    <source>
        <dbReference type="ARBA" id="ARBA00048493"/>
    </source>
</evidence>
<comment type="pathway">
    <text evidence="18">Bacterial outer membrane biogenesis; LPS lipid A biosynthesis.</text>
</comment>
<feature type="binding site" evidence="18">
    <location>
        <position position="387"/>
    </location>
    <ligand>
        <name>UDP-N-acetyl-alpha-D-glucosamine</name>
        <dbReference type="ChEBI" id="CHEBI:57705"/>
    </ligand>
</feature>
<dbReference type="GO" id="GO:0019134">
    <property type="term" value="F:glucosamine-1-phosphate N-acetyltransferase activity"/>
    <property type="evidence" value="ECO:0007669"/>
    <property type="project" value="UniProtKB-UniRule"/>
</dbReference>
<feature type="binding site" evidence="18">
    <location>
        <position position="376"/>
    </location>
    <ligand>
        <name>UDP-N-acetyl-alpha-D-glucosamine</name>
        <dbReference type="ChEBI" id="CHEBI:57705"/>
    </ligand>
</feature>
<dbReference type="CDD" id="cd02540">
    <property type="entry name" value="GT2_GlmU_N_bac"/>
    <property type="match status" value="1"/>
</dbReference>
<dbReference type="GO" id="GO:0000902">
    <property type="term" value="P:cell morphogenesis"/>
    <property type="evidence" value="ECO:0007669"/>
    <property type="project" value="UniProtKB-UniRule"/>
</dbReference>
<dbReference type="InterPro" id="IPR005882">
    <property type="entry name" value="Bifunctional_GlmU"/>
</dbReference>
<evidence type="ECO:0000256" key="11">
    <source>
        <dbReference type="ARBA" id="ARBA00022984"/>
    </source>
</evidence>
<feature type="binding site" evidence="18">
    <location>
        <position position="415"/>
    </location>
    <ligand>
        <name>acetyl-CoA</name>
        <dbReference type="ChEBI" id="CHEBI:57288"/>
    </ligand>
</feature>
<dbReference type="EC" id="2.3.1.157" evidence="18"/>
<dbReference type="GO" id="GO:0006048">
    <property type="term" value="P:UDP-N-acetylglucosamine biosynthetic process"/>
    <property type="evidence" value="ECO:0007669"/>
    <property type="project" value="UniProtKB-UniPathway"/>
</dbReference>
<organism evidence="20 21">
    <name type="scientific">Desulfobaculum xiamenense</name>
    <dbReference type="NCBI Taxonomy" id="995050"/>
    <lineage>
        <taxon>Bacteria</taxon>
        <taxon>Pseudomonadati</taxon>
        <taxon>Thermodesulfobacteriota</taxon>
        <taxon>Desulfovibrionia</taxon>
        <taxon>Desulfovibrionales</taxon>
        <taxon>Desulfovibrionaceae</taxon>
        <taxon>Desulfobaculum</taxon>
    </lineage>
</organism>
<protein>
    <recommendedName>
        <fullName evidence="18">Bifunctional protein GlmU</fullName>
    </recommendedName>
    <domain>
        <recommendedName>
            <fullName evidence="18">UDP-N-acetylglucosamine pyrophosphorylase</fullName>
            <ecNumber evidence="18">2.7.7.23</ecNumber>
        </recommendedName>
        <alternativeName>
            <fullName evidence="18">N-acetylglucosamine-1-phosphate uridyltransferase</fullName>
        </alternativeName>
    </domain>
    <domain>
        <recommendedName>
            <fullName evidence="18">Glucosamine-1-phosphate N-acetyltransferase</fullName>
            <ecNumber evidence="18">2.3.1.157</ecNumber>
        </recommendedName>
    </domain>
</protein>
<feature type="binding site" evidence="18">
    <location>
        <position position="27"/>
    </location>
    <ligand>
        <name>UDP-N-acetyl-alpha-D-glucosamine</name>
        <dbReference type="ChEBI" id="CHEBI:57705"/>
    </ligand>
</feature>
<feature type="binding site" evidence="18">
    <location>
        <position position="390"/>
    </location>
    <ligand>
        <name>acetyl-CoA</name>
        <dbReference type="ChEBI" id="CHEBI:57288"/>
    </ligand>
</feature>
<dbReference type="Pfam" id="PF12804">
    <property type="entry name" value="NTP_transf_3"/>
    <property type="match status" value="1"/>
</dbReference>
<dbReference type="UniPathway" id="UPA00113">
    <property type="reaction ID" value="UER00532"/>
</dbReference>
<feature type="binding site" evidence="18">
    <location>
        <position position="147"/>
    </location>
    <ligand>
        <name>UDP-N-acetyl-alpha-D-glucosamine</name>
        <dbReference type="ChEBI" id="CHEBI:57705"/>
    </ligand>
</feature>
<keyword evidence="11 18" id="KW-0573">Peptidoglycan synthesis</keyword>
<comment type="caution">
    <text evidence="20">The sequence shown here is derived from an EMBL/GenBank/DDBJ whole genome shotgun (WGS) entry which is preliminary data.</text>
</comment>
<dbReference type="RefSeq" id="WP_167941262.1">
    <property type="nucleotide sequence ID" value="NZ_JAATJA010000002.1"/>
</dbReference>
<comment type="pathway">
    <text evidence="18">Nucleotide-sugar biosynthesis; UDP-N-acetyl-alpha-D-glucosamine biosynthesis; N-acetyl-alpha-D-glucosamine 1-phosphate from alpha-D-glucosamine 6-phosphate (route II): step 2/2.</text>
</comment>
<feature type="domain" description="MobA-like NTP transferase" evidence="19">
    <location>
        <begin position="10"/>
        <end position="136"/>
    </location>
</feature>
<evidence type="ECO:0000313" key="20">
    <source>
        <dbReference type="EMBL" id="NJB68175.1"/>
    </source>
</evidence>
<keyword evidence="21" id="KW-1185">Reference proteome</keyword>
<keyword evidence="4 18" id="KW-0963">Cytoplasm</keyword>
<evidence type="ECO:0000256" key="1">
    <source>
        <dbReference type="ARBA" id="ARBA00004496"/>
    </source>
</evidence>
<dbReference type="UniPathway" id="UPA00973"/>
<feature type="binding site" evidence="18">
    <location>
        <position position="79"/>
    </location>
    <ligand>
        <name>UDP-N-acetyl-alpha-D-glucosamine</name>
        <dbReference type="ChEBI" id="CHEBI:57705"/>
    </ligand>
</feature>
<dbReference type="AlphaFoldDB" id="A0A846QRX7"/>
<feature type="region of interest" description="N-acetyltransferase" evidence="18">
    <location>
        <begin position="261"/>
        <end position="460"/>
    </location>
</feature>
<comment type="catalytic activity">
    <reaction evidence="16 18">
        <text>N-acetyl-alpha-D-glucosamine 1-phosphate + UTP + H(+) = UDP-N-acetyl-alpha-D-glucosamine + diphosphate</text>
        <dbReference type="Rhea" id="RHEA:13509"/>
        <dbReference type="ChEBI" id="CHEBI:15378"/>
        <dbReference type="ChEBI" id="CHEBI:33019"/>
        <dbReference type="ChEBI" id="CHEBI:46398"/>
        <dbReference type="ChEBI" id="CHEBI:57705"/>
        <dbReference type="ChEBI" id="CHEBI:57776"/>
        <dbReference type="EC" id="2.7.7.23"/>
    </reaction>
</comment>
<evidence type="ECO:0000256" key="10">
    <source>
        <dbReference type="ARBA" id="ARBA00022960"/>
    </source>
</evidence>
<feature type="binding site" evidence="18">
    <location>
        <position position="433"/>
    </location>
    <ligand>
        <name>acetyl-CoA</name>
        <dbReference type="ChEBI" id="CHEBI:57288"/>
    </ligand>
</feature>
<dbReference type="InterPro" id="IPR029044">
    <property type="entry name" value="Nucleotide-diphossugar_trans"/>
</dbReference>
<evidence type="ECO:0000256" key="12">
    <source>
        <dbReference type="ARBA" id="ARBA00023268"/>
    </source>
</evidence>
<evidence type="ECO:0000256" key="6">
    <source>
        <dbReference type="ARBA" id="ARBA00022695"/>
    </source>
</evidence>
<comment type="subcellular location">
    <subcellularLocation>
        <location evidence="1 18">Cytoplasm</location>
    </subcellularLocation>
</comment>
<evidence type="ECO:0000256" key="8">
    <source>
        <dbReference type="ARBA" id="ARBA00022737"/>
    </source>
</evidence>
<evidence type="ECO:0000259" key="19">
    <source>
        <dbReference type="Pfam" id="PF12804"/>
    </source>
</evidence>
<feature type="binding site" evidence="18">
    <location>
        <position position="450"/>
    </location>
    <ligand>
        <name>acetyl-CoA</name>
        <dbReference type="ChEBI" id="CHEBI:57288"/>
    </ligand>
</feature>
<dbReference type="PANTHER" id="PTHR43584:SF3">
    <property type="entry name" value="BIFUNCTIONAL PROTEIN GLMU"/>
    <property type="match status" value="1"/>
</dbReference>
<feature type="binding site" evidence="18">
    <location>
        <position position="162"/>
    </location>
    <ligand>
        <name>UDP-N-acetyl-alpha-D-glucosamine</name>
        <dbReference type="ChEBI" id="CHEBI:57705"/>
    </ligand>
</feature>
<dbReference type="HAMAP" id="MF_01631">
    <property type="entry name" value="GlmU"/>
    <property type="match status" value="1"/>
</dbReference>
<dbReference type="SUPFAM" id="SSF53448">
    <property type="entry name" value="Nucleotide-diphospho-sugar transferases"/>
    <property type="match status" value="1"/>
</dbReference>
<feature type="region of interest" description="Pyrophosphorylase" evidence="18">
    <location>
        <begin position="1"/>
        <end position="239"/>
    </location>
</feature>
<dbReference type="CDD" id="cd03353">
    <property type="entry name" value="LbH_GlmU_C"/>
    <property type="match status" value="1"/>
</dbReference>
<evidence type="ECO:0000256" key="15">
    <source>
        <dbReference type="ARBA" id="ARBA00048247"/>
    </source>
</evidence>
<dbReference type="Gene3D" id="2.160.10.10">
    <property type="entry name" value="Hexapeptide repeat proteins"/>
    <property type="match status" value="1"/>
</dbReference>
<dbReference type="GO" id="GO:0003977">
    <property type="term" value="F:UDP-N-acetylglucosamine diphosphorylase activity"/>
    <property type="evidence" value="ECO:0007669"/>
    <property type="project" value="UniProtKB-UniRule"/>
</dbReference>
<dbReference type="InterPro" id="IPR038009">
    <property type="entry name" value="GlmU_C_LbH"/>
</dbReference>
<dbReference type="PROSITE" id="PS00101">
    <property type="entry name" value="HEXAPEP_TRANSFERASES"/>
    <property type="match status" value="1"/>
</dbReference>
<dbReference type="Proteomes" id="UP000580856">
    <property type="component" value="Unassembled WGS sequence"/>
</dbReference>
<dbReference type="GO" id="GO:0071555">
    <property type="term" value="P:cell wall organization"/>
    <property type="evidence" value="ECO:0007669"/>
    <property type="project" value="UniProtKB-KW"/>
</dbReference>
<comment type="pathway">
    <text evidence="18">Nucleotide-sugar biosynthesis; UDP-N-acetyl-alpha-D-glucosamine biosynthesis; UDP-N-acetyl-alpha-D-glucosamine from N-acetyl-alpha-D-glucosamine 1-phosphate: step 1/1.</text>
</comment>
<name>A0A846QRX7_9BACT</name>
<feature type="binding site" evidence="18">
    <location>
        <position position="110"/>
    </location>
    <ligand>
        <name>Mg(2+)</name>
        <dbReference type="ChEBI" id="CHEBI:18420"/>
    </ligand>
</feature>
<feature type="region of interest" description="Linker" evidence="18">
    <location>
        <begin position="240"/>
        <end position="260"/>
    </location>
</feature>
<dbReference type="InterPro" id="IPR011004">
    <property type="entry name" value="Trimer_LpxA-like_sf"/>
</dbReference>
<dbReference type="GO" id="GO:0008360">
    <property type="term" value="P:regulation of cell shape"/>
    <property type="evidence" value="ECO:0007669"/>
    <property type="project" value="UniProtKB-KW"/>
</dbReference>
<evidence type="ECO:0000256" key="7">
    <source>
        <dbReference type="ARBA" id="ARBA00022723"/>
    </source>
</evidence>
<feature type="binding site" evidence="18">
    <location>
        <position position="237"/>
    </location>
    <ligand>
        <name>Mg(2+)</name>
        <dbReference type="ChEBI" id="CHEBI:18420"/>
    </ligand>
</feature>
<feature type="binding site" evidence="18">
    <location>
        <position position="343"/>
    </location>
    <ligand>
        <name>UDP-N-acetyl-alpha-D-glucosamine</name>
        <dbReference type="ChEBI" id="CHEBI:57705"/>
    </ligand>
</feature>
<dbReference type="GO" id="GO:0016020">
    <property type="term" value="C:membrane"/>
    <property type="evidence" value="ECO:0007669"/>
    <property type="project" value="GOC"/>
</dbReference>
<keyword evidence="12 18" id="KW-0511">Multifunctional enzyme</keyword>
<dbReference type="Gene3D" id="3.90.550.10">
    <property type="entry name" value="Spore Coat Polysaccharide Biosynthesis Protein SpsA, Chain A"/>
    <property type="match status" value="1"/>
</dbReference>
<dbReference type="NCBIfam" id="TIGR01173">
    <property type="entry name" value="glmU"/>
    <property type="match status" value="1"/>
</dbReference>
<evidence type="ECO:0000256" key="5">
    <source>
        <dbReference type="ARBA" id="ARBA00022679"/>
    </source>
</evidence>
<feature type="binding site" evidence="18">
    <location>
        <begin position="84"/>
        <end position="85"/>
    </location>
    <ligand>
        <name>UDP-N-acetyl-alpha-D-glucosamine</name>
        <dbReference type="ChEBI" id="CHEBI:57705"/>
    </ligand>
</feature>
<dbReference type="InterPro" id="IPR025877">
    <property type="entry name" value="MobA-like_NTP_Trfase"/>
</dbReference>
<evidence type="ECO:0000256" key="4">
    <source>
        <dbReference type="ARBA" id="ARBA00022490"/>
    </source>
</evidence>
<dbReference type="GO" id="GO:0005737">
    <property type="term" value="C:cytoplasm"/>
    <property type="evidence" value="ECO:0007669"/>
    <property type="project" value="UniProtKB-SubCell"/>
</dbReference>